<keyword evidence="2" id="KW-1185">Reference proteome</keyword>
<gene>
    <name evidence="1" type="ORF">M0R45_030167</name>
</gene>
<evidence type="ECO:0000313" key="2">
    <source>
        <dbReference type="Proteomes" id="UP001457282"/>
    </source>
</evidence>
<evidence type="ECO:0000313" key="1">
    <source>
        <dbReference type="EMBL" id="KAK9921665.1"/>
    </source>
</evidence>
<accession>A0AAW1W9W3</accession>
<comment type="caution">
    <text evidence="1">The sequence shown here is derived from an EMBL/GenBank/DDBJ whole genome shotgun (WGS) entry which is preliminary data.</text>
</comment>
<reference evidence="1 2" key="1">
    <citation type="journal article" date="2023" name="G3 (Bethesda)">
        <title>A chromosome-length genome assembly and annotation of blackberry (Rubus argutus, cv. 'Hillquist').</title>
        <authorList>
            <person name="Bruna T."/>
            <person name="Aryal R."/>
            <person name="Dudchenko O."/>
            <person name="Sargent D.J."/>
            <person name="Mead D."/>
            <person name="Buti M."/>
            <person name="Cavallini A."/>
            <person name="Hytonen T."/>
            <person name="Andres J."/>
            <person name="Pham M."/>
            <person name="Weisz D."/>
            <person name="Mascagni F."/>
            <person name="Usai G."/>
            <person name="Natali L."/>
            <person name="Bassil N."/>
            <person name="Fernandez G.E."/>
            <person name="Lomsadze A."/>
            <person name="Armour M."/>
            <person name="Olukolu B."/>
            <person name="Poorten T."/>
            <person name="Britton C."/>
            <person name="Davik J."/>
            <person name="Ashrafi H."/>
            <person name="Aiden E.L."/>
            <person name="Borodovsky M."/>
            <person name="Worthington M."/>
        </authorList>
    </citation>
    <scope>NUCLEOTIDE SEQUENCE [LARGE SCALE GENOMIC DNA]</scope>
    <source>
        <strain evidence="1">PI 553951</strain>
    </source>
</reference>
<organism evidence="1 2">
    <name type="scientific">Rubus argutus</name>
    <name type="common">Southern blackberry</name>
    <dbReference type="NCBI Taxonomy" id="59490"/>
    <lineage>
        <taxon>Eukaryota</taxon>
        <taxon>Viridiplantae</taxon>
        <taxon>Streptophyta</taxon>
        <taxon>Embryophyta</taxon>
        <taxon>Tracheophyta</taxon>
        <taxon>Spermatophyta</taxon>
        <taxon>Magnoliopsida</taxon>
        <taxon>eudicotyledons</taxon>
        <taxon>Gunneridae</taxon>
        <taxon>Pentapetalae</taxon>
        <taxon>rosids</taxon>
        <taxon>fabids</taxon>
        <taxon>Rosales</taxon>
        <taxon>Rosaceae</taxon>
        <taxon>Rosoideae</taxon>
        <taxon>Rosoideae incertae sedis</taxon>
        <taxon>Rubus</taxon>
    </lineage>
</organism>
<proteinExistence type="predicted"/>
<dbReference type="AlphaFoldDB" id="A0AAW1W9W3"/>
<protein>
    <submittedName>
        <fullName evidence="1">Uncharacterized protein</fullName>
    </submittedName>
</protein>
<sequence length="154" mass="17331">MAAINNQRRLFSHHQSKIQIICTPCLKPIKPFLTQACLPPLCLLKGIPFCNLKKPNKYCNSSIHRSLQFQLQINTLIMNITIEVANSLTPSPPSRLPSHATSKAEPVFICCRHQYQARASDRSQLITGALPYLSHDRRRRPNLDPVPAAQPMSP</sequence>
<dbReference type="EMBL" id="JBEDUW010000006">
    <property type="protein sequence ID" value="KAK9921665.1"/>
    <property type="molecule type" value="Genomic_DNA"/>
</dbReference>
<dbReference type="Proteomes" id="UP001457282">
    <property type="component" value="Unassembled WGS sequence"/>
</dbReference>
<name>A0AAW1W9W3_RUBAR</name>